<evidence type="ECO:0000313" key="5">
    <source>
        <dbReference type="Proteomes" id="UP000518752"/>
    </source>
</evidence>
<feature type="region of interest" description="Disordered" evidence="2">
    <location>
        <begin position="914"/>
        <end position="935"/>
    </location>
</feature>
<evidence type="ECO:0000256" key="1">
    <source>
        <dbReference type="PROSITE-ProRule" id="PRU00094"/>
    </source>
</evidence>
<proteinExistence type="predicted"/>
<evidence type="ECO:0000259" key="3">
    <source>
        <dbReference type="PROSITE" id="PS50114"/>
    </source>
</evidence>
<dbReference type="Pfam" id="PF18759">
    <property type="entry name" value="Plavaka"/>
    <property type="match status" value="1"/>
</dbReference>
<dbReference type="GO" id="GO:0006355">
    <property type="term" value="P:regulation of DNA-templated transcription"/>
    <property type="evidence" value="ECO:0007669"/>
    <property type="project" value="InterPro"/>
</dbReference>
<keyword evidence="1" id="KW-0863">Zinc-finger</keyword>
<gene>
    <name evidence="4" type="ORF">D9757_012676</name>
</gene>
<dbReference type="InterPro" id="IPR041078">
    <property type="entry name" value="Plavaka"/>
</dbReference>
<dbReference type="Proteomes" id="UP000518752">
    <property type="component" value="Unassembled WGS sequence"/>
</dbReference>
<evidence type="ECO:0000256" key="2">
    <source>
        <dbReference type="SAM" id="MobiDB-lite"/>
    </source>
</evidence>
<dbReference type="PROSITE" id="PS50114">
    <property type="entry name" value="GATA_ZN_FINGER_2"/>
    <property type="match status" value="1"/>
</dbReference>
<feature type="region of interest" description="Disordered" evidence="2">
    <location>
        <begin position="1248"/>
        <end position="1290"/>
    </location>
</feature>
<organism evidence="4 5">
    <name type="scientific">Collybiopsis confluens</name>
    <dbReference type="NCBI Taxonomy" id="2823264"/>
    <lineage>
        <taxon>Eukaryota</taxon>
        <taxon>Fungi</taxon>
        <taxon>Dikarya</taxon>
        <taxon>Basidiomycota</taxon>
        <taxon>Agaricomycotina</taxon>
        <taxon>Agaricomycetes</taxon>
        <taxon>Agaricomycetidae</taxon>
        <taxon>Agaricales</taxon>
        <taxon>Marasmiineae</taxon>
        <taxon>Omphalotaceae</taxon>
        <taxon>Collybiopsis</taxon>
    </lineage>
</organism>
<protein>
    <recommendedName>
        <fullName evidence="3">GATA-type domain-containing protein</fullName>
    </recommendedName>
</protein>
<keyword evidence="1" id="KW-0479">Metal-binding</keyword>
<dbReference type="EMBL" id="JAACJN010000164">
    <property type="protein sequence ID" value="KAF5365812.1"/>
    <property type="molecule type" value="Genomic_DNA"/>
</dbReference>
<keyword evidence="5" id="KW-1185">Reference proteome</keyword>
<keyword evidence="1" id="KW-0862">Zinc</keyword>
<dbReference type="InterPro" id="IPR000679">
    <property type="entry name" value="Znf_GATA"/>
</dbReference>
<dbReference type="GO" id="GO:0043565">
    <property type="term" value="F:sequence-specific DNA binding"/>
    <property type="evidence" value="ECO:0007669"/>
    <property type="project" value="InterPro"/>
</dbReference>
<feature type="compositionally biased region" description="Polar residues" evidence="2">
    <location>
        <begin position="1281"/>
        <end position="1290"/>
    </location>
</feature>
<evidence type="ECO:0000313" key="4">
    <source>
        <dbReference type="EMBL" id="KAF5365812.1"/>
    </source>
</evidence>
<accession>A0A8H5LQH5</accession>
<name>A0A8H5LQH5_9AGAR</name>
<comment type="caution">
    <text evidence="4">The sequence shown here is derived from an EMBL/GenBank/DDBJ whole genome shotgun (WGS) entry which is preliminary data.</text>
</comment>
<reference evidence="4 5" key="1">
    <citation type="journal article" date="2020" name="ISME J.">
        <title>Uncovering the hidden diversity of litter-decomposition mechanisms in mushroom-forming fungi.</title>
        <authorList>
            <person name="Floudas D."/>
            <person name="Bentzer J."/>
            <person name="Ahren D."/>
            <person name="Johansson T."/>
            <person name="Persson P."/>
            <person name="Tunlid A."/>
        </authorList>
    </citation>
    <scope>NUCLEOTIDE SEQUENCE [LARGE SCALE GENOMIC DNA]</scope>
    <source>
        <strain evidence="4 5">CBS 406.79</strain>
    </source>
</reference>
<feature type="domain" description="GATA-type" evidence="3">
    <location>
        <begin position="1205"/>
        <end position="1219"/>
    </location>
</feature>
<sequence>MTVKELKDMVEERCFTSTSPPEEAFYLKMEVYIKSFRELTIKLASATSIFNEFTTSLWRHEYLPSDGLFLKAFSNLQLLHQCTHAKWQTMEQAFLKALDDYPEATEAKLRTRMSEIRLGEDPFIGKIRHVTFANFSTLGVGRWVDDEIINYFVAKWCQRSCILGLSTFFACKYLFQDHSCLAAKSARHISRQFNDTVDAALFAATTPHAPARKKPKLATTHSVHGPVVETLVVDDFDVDLQVDVDGNETDDNEGSIEVEMVDAEEKEDIQKDGIFADTLEMAAEIVSEHADMFNFLPDSAAVGAAGDTQDTEEGDPSQTRTYRKMHRSLFEDETESRSYRWHPTAGKVYGYKPGVHECWKKIFSESKTDAEDSYRPFCSRLEWELAQWAIKEKIAHSSFDRLLQIPKVMESLGLSYTNTRSMLDKVDQIPDRCGSWYTKELAFKDRPDEKFVVRHRNPLHAIKALLGDPALSKKLVYKPGKLFRGENQSEEERIFSEMWTGGFWNAAQTQIPDGFSGNKSAYPVYLTIGNIPKALRRKPGSRACVLVAYLAIDKPIKLGLSQNALKLRNYELFHRSMAVVLEPLKAAGDPTGEGVEMIGGDGAVRRVYPLLATVVADYPEQCLITCTKYGTCPKCRRKATELDLLTPGQPRTQYWTTATIQSARRNMGGQGDRKIHTVTMEEDVAGGNYDPFWVGFPLTDIHRCVSPDILHQLYLGVLKYLILWIQTVVGEEELDRRVQVLPASYGVRHFGQGISTLSQASGTEYKHIARILLACLIGKMSAKGLTAVRSLLHFVYLAQYPSHDQYTLGYMKEELDTWHQHRSYFIENGAREDFNIPKFHSLLHYIDSIRWLGTTDNCNTESFERLHIDFAKEGWRASNKRNHFPQMVQWLSRQEKVASFDFYQSWVESGFESGKSESQTSDHRSTNDACNAENSKGTRHANCLEAEDSLIFHHVSSVARPSSLHLATLPQEPNKKLSHIVASHLAPTFISELKLFLHSLLPAHQQTNKTSALQSTLPFTGLDIWHQYKSMPVKLLEESERETLKAVPLTRQNPTPRFDTVIVLDSDEAESTAVEGCRAARLKRIGQKTRWLTLRGSAVSNRLLIKQQGCIDLNPPSTHTVNLRAQSLLCPIYVKVVCLFQALLSGEKSGLLKIWSNANISVPPVSGNSTYFLHLKSASAAFKVGRGTAATTNNLNNVPSGRKAECSNCGATRTPIWRRGLDDDNAASNNIYDYSTGNMSDKHMDLEYPPPNTRSELMGALGGESGNGNASPGSQHGFFDNGNTSAPATSSGGGNIGSSFYSNILSSSLALTIPTIFRSTPRTPSRARLPFVAGFCIRASEYCGLTQLVRWQLWTVFSFTLAAKLDCRLDPCLLFRPSRANSPSVMFSTISPSLMLMRARQVTVLEVHSNYGECPALQVTLTASSFLDNGVDSPNLGLLHQEHK</sequence>
<dbReference type="GO" id="GO:0008270">
    <property type="term" value="F:zinc ion binding"/>
    <property type="evidence" value="ECO:0007669"/>
    <property type="project" value="UniProtKB-KW"/>
</dbReference>
<dbReference type="OrthoDB" id="2418900at2759"/>